<feature type="compositionally biased region" description="Acidic residues" evidence="5">
    <location>
        <begin position="162"/>
        <end position="175"/>
    </location>
</feature>
<feature type="region of interest" description="Disordered" evidence="5">
    <location>
        <begin position="138"/>
        <end position="189"/>
    </location>
</feature>
<evidence type="ECO:0000256" key="1">
    <source>
        <dbReference type="ARBA" id="ARBA00023015"/>
    </source>
</evidence>
<evidence type="ECO:0000313" key="9">
    <source>
        <dbReference type="EMBL" id="KAF0731219.1"/>
    </source>
</evidence>
<proteinExistence type="predicted"/>
<feature type="compositionally biased region" description="Polar residues" evidence="5">
    <location>
        <begin position="242"/>
        <end position="271"/>
    </location>
</feature>
<dbReference type="NCBIfam" id="TIGR01557">
    <property type="entry name" value="myb_SHAQKYF"/>
    <property type="match status" value="1"/>
</dbReference>
<dbReference type="PROSITE" id="PS51294">
    <property type="entry name" value="HTH_MYB"/>
    <property type="match status" value="1"/>
</dbReference>
<feature type="domain" description="Myb-like" evidence="6">
    <location>
        <begin position="182"/>
        <end position="232"/>
    </location>
</feature>
<dbReference type="InterPro" id="IPR006447">
    <property type="entry name" value="Myb_dom_plants"/>
</dbReference>
<dbReference type="SMART" id="SM00717">
    <property type="entry name" value="SANT"/>
    <property type="match status" value="1"/>
</dbReference>
<keyword evidence="1" id="KW-0805">Transcription regulation</keyword>
<keyword evidence="4" id="KW-0539">Nucleus</keyword>
<dbReference type="Pfam" id="PF00249">
    <property type="entry name" value="Myb_DNA-binding"/>
    <property type="match status" value="1"/>
</dbReference>
<evidence type="ECO:0000256" key="3">
    <source>
        <dbReference type="ARBA" id="ARBA00023163"/>
    </source>
</evidence>
<dbReference type="InterPro" id="IPR001005">
    <property type="entry name" value="SANT/Myb"/>
</dbReference>
<comment type="caution">
    <text evidence="9">The sequence shown here is derived from an EMBL/GenBank/DDBJ whole genome shotgun (WGS) entry which is preliminary data.</text>
</comment>
<feature type="compositionally biased region" description="Polar residues" evidence="5">
    <location>
        <begin position="138"/>
        <end position="150"/>
    </location>
</feature>
<dbReference type="CDD" id="cd00167">
    <property type="entry name" value="SANT"/>
    <property type="match status" value="1"/>
</dbReference>
<evidence type="ECO:0000256" key="5">
    <source>
        <dbReference type="SAM" id="MobiDB-lite"/>
    </source>
</evidence>
<feature type="domain" description="SANT" evidence="7">
    <location>
        <begin position="185"/>
        <end position="238"/>
    </location>
</feature>
<dbReference type="GO" id="GO:0003677">
    <property type="term" value="F:DNA binding"/>
    <property type="evidence" value="ECO:0007669"/>
    <property type="project" value="UniProtKB-KW"/>
</dbReference>
<keyword evidence="10" id="KW-1185">Reference proteome</keyword>
<keyword evidence="3" id="KW-0804">Transcription</keyword>
<protein>
    <submittedName>
        <fullName evidence="9">Uncharacterized protein</fullName>
    </submittedName>
</protein>
<dbReference type="SUPFAM" id="SSF46689">
    <property type="entry name" value="Homeodomain-like"/>
    <property type="match status" value="1"/>
</dbReference>
<dbReference type="InterPro" id="IPR009057">
    <property type="entry name" value="Homeodomain-like_sf"/>
</dbReference>
<dbReference type="Gene3D" id="1.10.10.60">
    <property type="entry name" value="Homeodomain-like"/>
    <property type="match status" value="1"/>
</dbReference>
<feature type="region of interest" description="Disordered" evidence="5">
    <location>
        <begin position="240"/>
        <end position="327"/>
    </location>
</feature>
<dbReference type="PROSITE" id="PS51293">
    <property type="entry name" value="SANT"/>
    <property type="match status" value="1"/>
</dbReference>
<dbReference type="InterPro" id="IPR017930">
    <property type="entry name" value="Myb_dom"/>
</dbReference>
<evidence type="ECO:0000256" key="2">
    <source>
        <dbReference type="ARBA" id="ARBA00023125"/>
    </source>
</evidence>
<dbReference type="InterPro" id="IPR017884">
    <property type="entry name" value="SANT_dom"/>
</dbReference>
<dbReference type="PROSITE" id="PS50090">
    <property type="entry name" value="MYB_LIKE"/>
    <property type="match status" value="1"/>
</dbReference>
<organism evidence="9 10">
    <name type="scientific">Aphanomyces euteiches</name>
    <dbReference type="NCBI Taxonomy" id="100861"/>
    <lineage>
        <taxon>Eukaryota</taxon>
        <taxon>Sar</taxon>
        <taxon>Stramenopiles</taxon>
        <taxon>Oomycota</taxon>
        <taxon>Saprolegniomycetes</taxon>
        <taxon>Saprolegniales</taxon>
        <taxon>Verrucalvaceae</taxon>
        <taxon>Aphanomyces</taxon>
    </lineage>
</organism>
<feature type="domain" description="HTH myb-type" evidence="8">
    <location>
        <begin position="185"/>
        <end position="236"/>
    </location>
</feature>
<feature type="region of interest" description="Disordered" evidence="5">
    <location>
        <begin position="355"/>
        <end position="379"/>
    </location>
</feature>
<dbReference type="AlphaFoldDB" id="A0A6G0WUM7"/>
<dbReference type="PANTHER" id="PTHR12802:SF155">
    <property type="entry name" value="DEUBIQUITINASE MYSM1"/>
    <property type="match status" value="1"/>
</dbReference>
<name>A0A6G0WUM7_9STRA</name>
<evidence type="ECO:0000256" key="4">
    <source>
        <dbReference type="ARBA" id="ARBA00023242"/>
    </source>
</evidence>
<feature type="compositionally biased region" description="Low complexity" evidence="5">
    <location>
        <begin position="364"/>
        <end position="375"/>
    </location>
</feature>
<accession>A0A6G0WUM7</accession>
<reference evidence="9 10" key="1">
    <citation type="submission" date="2019-07" db="EMBL/GenBank/DDBJ databases">
        <title>Genomics analysis of Aphanomyces spp. identifies a new class of oomycete effector associated with host adaptation.</title>
        <authorList>
            <person name="Gaulin E."/>
        </authorList>
    </citation>
    <scope>NUCLEOTIDE SEQUENCE [LARGE SCALE GENOMIC DNA]</scope>
    <source>
        <strain evidence="9 10">ATCC 201684</strain>
    </source>
</reference>
<dbReference type="Proteomes" id="UP000481153">
    <property type="component" value="Unassembled WGS sequence"/>
</dbReference>
<gene>
    <name evidence="9" type="ORF">Ae201684_011480</name>
</gene>
<feature type="region of interest" description="Disordered" evidence="5">
    <location>
        <begin position="18"/>
        <end position="39"/>
    </location>
</feature>
<dbReference type="PANTHER" id="PTHR12802">
    <property type="entry name" value="SWI/SNF COMPLEX-RELATED"/>
    <property type="match status" value="1"/>
</dbReference>
<evidence type="ECO:0000259" key="8">
    <source>
        <dbReference type="PROSITE" id="PS51294"/>
    </source>
</evidence>
<keyword evidence="2" id="KW-0238">DNA-binding</keyword>
<sequence>MEHKMDVVAAWEQTANYESKENRKSTFNETSVKPPMESTPSNAYYKQMVAHEEHPWRGKTAFGFATILNRNGDHELGASPVGMSLPPLQAYPMTAMDKKAPHGRPTPIAPLGESVDLSSLPGRSLKLKIKKKHIDITPSFQTPIAPSSSGARKLPLAPAPPLDEDDDDSGDDVEEGAVSSNGTAIRGGRWTSEEHERFLSGFRLHGHKWKRVQMVVRSRTVTQVRTHAQKYLLKLQKISGEPRTSSSGEANYMTSFGSGATSPTQSMQSANDDLDSATMDDTQPVSPDVAGPGQDMHVSPSKLKRSSTPPSKKNKPPLKKVRRAPKPESAFIEEAAYALCSLMTHQVIEDLEMTDQEEAEEDVSPAAPSSPQQQPHQHKKRYLCRKCRVPKKGHVCDVGNDDEVLDDVDEKAGKDLQPLAAYWNNVNDFVGQNILRCLGPNSWARGTIDRVVAADGESGREDQIHIVYSEDTEGRNEWLSKADAIECVAIESAGRFQTFPTAIATSSAGENDRELSP</sequence>
<dbReference type="EMBL" id="VJMJ01000146">
    <property type="protein sequence ID" value="KAF0731219.1"/>
    <property type="molecule type" value="Genomic_DNA"/>
</dbReference>
<evidence type="ECO:0000259" key="6">
    <source>
        <dbReference type="PROSITE" id="PS50090"/>
    </source>
</evidence>
<dbReference type="VEuPathDB" id="FungiDB:AeMF1_009804"/>
<evidence type="ECO:0000259" key="7">
    <source>
        <dbReference type="PROSITE" id="PS51293"/>
    </source>
</evidence>
<evidence type="ECO:0000313" key="10">
    <source>
        <dbReference type="Proteomes" id="UP000481153"/>
    </source>
</evidence>
<feature type="compositionally biased region" description="Basic residues" evidence="5">
    <location>
        <begin position="312"/>
        <end position="324"/>
    </location>
</feature>